<feature type="coiled-coil region" evidence="1">
    <location>
        <begin position="224"/>
        <end position="251"/>
    </location>
</feature>
<gene>
    <name evidence="4" type="ORF">BGX16_0874</name>
</gene>
<evidence type="ECO:0000313" key="4">
    <source>
        <dbReference type="EMBL" id="PJJ40922.1"/>
    </source>
</evidence>
<dbReference type="AlphaFoldDB" id="A0A2M9A5D1"/>
<dbReference type="PANTHER" id="PTHR30005">
    <property type="entry name" value="EXOPOLYPHOSPHATASE"/>
    <property type="match status" value="1"/>
</dbReference>
<protein>
    <submittedName>
        <fullName evidence="4">Ppx/GppA phosphatase</fullName>
    </submittedName>
</protein>
<evidence type="ECO:0000259" key="3">
    <source>
        <dbReference type="Pfam" id="PF02541"/>
    </source>
</evidence>
<dbReference type="RefSeq" id="WP_241899444.1">
    <property type="nucleotide sequence ID" value="NZ_JAQXKX010000050.1"/>
</dbReference>
<dbReference type="InterPro" id="IPR050273">
    <property type="entry name" value="GppA/Ppx_hydrolase"/>
</dbReference>
<evidence type="ECO:0000256" key="2">
    <source>
        <dbReference type="SAM" id="MobiDB-lite"/>
    </source>
</evidence>
<dbReference type="Gene3D" id="3.30.420.150">
    <property type="entry name" value="Exopolyphosphatase. Domain 2"/>
    <property type="match status" value="1"/>
</dbReference>
<dbReference type="Gene3D" id="3.30.420.40">
    <property type="match status" value="1"/>
</dbReference>
<feature type="region of interest" description="Disordered" evidence="2">
    <location>
        <begin position="296"/>
        <end position="327"/>
    </location>
</feature>
<dbReference type="SUPFAM" id="SSF53067">
    <property type="entry name" value="Actin-like ATPase domain"/>
    <property type="match status" value="2"/>
</dbReference>
<dbReference type="InterPro" id="IPR003695">
    <property type="entry name" value="Ppx_GppA_N"/>
</dbReference>
<evidence type="ECO:0000256" key="1">
    <source>
        <dbReference type="SAM" id="Coils"/>
    </source>
</evidence>
<feature type="compositionally biased region" description="Basic and acidic residues" evidence="2">
    <location>
        <begin position="298"/>
        <end position="327"/>
    </location>
</feature>
<evidence type="ECO:0000313" key="5">
    <source>
        <dbReference type="Proteomes" id="UP000231134"/>
    </source>
</evidence>
<dbReference type="InterPro" id="IPR043129">
    <property type="entry name" value="ATPase_NBD"/>
</dbReference>
<proteinExistence type="predicted"/>
<accession>A0A2M9A5D1</accession>
<reference evidence="4 5" key="1">
    <citation type="submission" date="2017-11" db="EMBL/GenBank/DDBJ databases">
        <title>Animal gut microbial communities from fecal samples from Wisconsin, USA.</title>
        <authorList>
            <person name="Neumann A."/>
        </authorList>
    </citation>
    <scope>NUCLEOTIDE SEQUENCE [LARGE SCALE GENOMIC DNA]</scope>
    <source>
        <strain evidence="4 5">UWS3</strain>
    </source>
</reference>
<dbReference type="EMBL" id="PGEX01000001">
    <property type="protein sequence ID" value="PJJ40922.1"/>
    <property type="molecule type" value="Genomic_DNA"/>
</dbReference>
<comment type="caution">
    <text evidence="4">The sequence shown here is derived from an EMBL/GenBank/DDBJ whole genome shotgun (WGS) entry which is preliminary data.</text>
</comment>
<dbReference type="Proteomes" id="UP000231134">
    <property type="component" value="Unassembled WGS sequence"/>
</dbReference>
<dbReference type="PANTHER" id="PTHR30005:SF0">
    <property type="entry name" value="RETROGRADE REGULATION PROTEIN 2"/>
    <property type="match status" value="1"/>
</dbReference>
<dbReference type="CDD" id="cd24054">
    <property type="entry name" value="ASKHA_NBD_AaPPX-GppA_MtPPX2-like"/>
    <property type="match status" value="1"/>
</dbReference>
<keyword evidence="5" id="KW-1185">Reference proteome</keyword>
<dbReference type="GO" id="GO:0006357">
    <property type="term" value="P:regulation of transcription by RNA polymerase II"/>
    <property type="evidence" value="ECO:0007669"/>
    <property type="project" value="TreeGrafter"/>
</dbReference>
<dbReference type="Pfam" id="PF02541">
    <property type="entry name" value="Ppx-GppA"/>
    <property type="match status" value="1"/>
</dbReference>
<name>A0A2M9A5D1_9BACT</name>
<sequence>MAKLVKTLPASVDIGSHSTILLIADFETDANGKETLQPKIQKVEVCRLGEDVYNTGNVSAERLEELSKILSNFRATAHALGAEIKACAMTEAARKAENGDEIIAAVEKALWTKPQIISGEEEAAYTFRAVEEWHGEGIVTLDIGGGSTEVSDGKKAVSVPVGALYLFKQMGAIPGPEYKKWEKEILKGNPLRPYSKKQIYLVGGTGTALAMVFLNLPEFDFKSIEGLELNLDQLEKTITKISNVSKELRASMPGLEKGRSDVIICGLYWLRSLLARLHAESFRISTAGLRFGLLYPPKPEEKNVEEKKERKLPPWLQKKKDSEDANQ</sequence>
<organism evidence="4 5">
    <name type="scientific">Hallerella succinigenes</name>
    <dbReference type="NCBI Taxonomy" id="1896222"/>
    <lineage>
        <taxon>Bacteria</taxon>
        <taxon>Pseudomonadati</taxon>
        <taxon>Fibrobacterota</taxon>
        <taxon>Fibrobacteria</taxon>
        <taxon>Fibrobacterales</taxon>
        <taxon>Fibrobacteraceae</taxon>
        <taxon>Hallerella</taxon>
    </lineage>
</organism>
<keyword evidence="1" id="KW-0175">Coiled coil</keyword>
<feature type="domain" description="Ppx/GppA phosphatase N-terminal" evidence="3">
    <location>
        <begin position="42"/>
        <end position="295"/>
    </location>
</feature>